<dbReference type="PANTHER" id="PTHR28013:SF3">
    <property type="entry name" value="PROTEIN DCV1-RELATED"/>
    <property type="match status" value="1"/>
</dbReference>
<accession>A0A9P4SCM8</accession>
<evidence type="ECO:0000256" key="5">
    <source>
        <dbReference type="SAM" id="MobiDB-lite"/>
    </source>
</evidence>
<evidence type="ECO:0000256" key="6">
    <source>
        <dbReference type="SAM" id="Phobius"/>
    </source>
</evidence>
<dbReference type="EMBL" id="MU006095">
    <property type="protein sequence ID" value="KAF2839178.1"/>
    <property type="molecule type" value="Genomic_DNA"/>
</dbReference>
<evidence type="ECO:0000256" key="1">
    <source>
        <dbReference type="ARBA" id="ARBA00004141"/>
    </source>
</evidence>
<feature type="region of interest" description="Disordered" evidence="5">
    <location>
        <begin position="240"/>
        <end position="435"/>
    </location>
</feature>
<keyword evidence="2 6" id="KW-0812">Transmembrane</keyword>
<feature type="transmembrane region" description="Helical" evidence="6">
    <location>
        <begin position="81"/>
        <end position="104"/>
    </location>
</feature>
<name>A0A9P4SCM8_9PEZI</name>
<keyword evidence="4 6" id="KW-0472">Membrane</keyword>
<feature type="signal peptide" evidence="7">
    <location>
        <begin position="1"/>
        <end position="25"/>
    </location>
</feature>
<feature type="transmembrane region" description="Helical" evidence="6">
    <location>
        <begin position="116"/>
        <end position="142"/>
    </location>
</feature>
<feature type="compositionally biased region" description="Polar residues" evidence="5">
    <location>
        <begin position="247"/>
        <end position="261"/>
    </location>
</feature>
<feature type="compositionally biased region" description="Polar residues" evidence="5">
    <location>
        <begin position="423"/>
        <end position="435"/>
    </location>
</feature>
<feature type="compositionally biased region" description="Gly residues" evidence="5">
    <location>
        <begin position="322"/>
        <end position="352"/>
    </location>
</feature>
<evidence type="ECO:0000256" key="7">
    <source>
        <dbReference type="SAM" id="SignalP"/>
    </source>
</evidence>
<dbReference type="Proteomes" id="UP000799429">
    <property type="component" value="Unassembled WGS sequence"/>
</dbReference>
<feature type="compositionally biased region" description="Polar residues" evidence="5">
    <location>
        <begin position="380"/>
        <end position="393"/>
    </location>
</feature>
<dbReference type="GO" id="GO:0035838">
    <property type="term" value="C:growing cell tip"/>
    <property type="evidence" value="ECO:0007669"/>
    <property type="project" value="TreeGrafter"/>
</dbReference>
<dbReference type="InterPro" id="IPR051380">
    <property type="entry name" value="pH-response_reg_palI/RIM9"/>
</dbReference>
<evidence type="ECO:0000313" key="9">
    <source>
        <dbReference type="Proteomes" id="UP000799429"/>
    </source>
</evidence>
<keyword evidence="3 6" id="KW-1133">Transmembrane helix</keyword>
<dbReference type="GO" id="GO:0032153">
    <property type="term" value="C:cell division site"/>
    <property type="evidence" value="ECO:0007669"/>
    <property type="project" value="TreeGrafter"/>
</dbReference>
<reference evidence="8" key="1">
    <citation type="journal article" date="2020" name="Stud. Mycol.">
        <title>101 Dothideomycetes genomes: a test case for predicting lifestyles and emergence of pathogens.</title>
        <authorList>
            <person name="Haridas S."/>
            <person name="Albert R."/>
            <person name="Binder M."/>
            <person name="Bloem J."/>
            <person name="Labutti K."/>
            <person name="Salamov A."/>
            <person name="Andreopoulos B."/>
            <person name="Baker S."/>
            <person name="Barry K."/>
            <person name="Bills G."/>
            <person name="Bluhm B."/>
            <person name="Cannon C."/>
            <person name="Castanera R."/>
            <person name="Culley D."/>
            <person name="Daum C."/>
            <person name="Ezra D."/>
            <person name="Gonzalez J."/>
            <person name="Henrissat B."/>
            <person name="Kuo A."/>
            <person name="Liang C."/>
            <person name="Lipzen A."/>
            <person name="Lutzoni F."/>
            <person name="Magnuson J."/>
            <person name="Mondo S."/>
            <person name="Nolan M."/>
            <person name="Ohm R."/>
            <person name="Pangilinan J."/>
            <person name="Park H.-J."/>
            <person name="Ramirez L."/>
            <person name="Alfaro M."/>
            <person name="Sun H."/>
            <person name="Tritt A."/>
            <person name="Yoshinaga Y."/>
            <person name="Zwiers L.-H."/>
            <person name="Turgeon B."/>
            <person name="Goodwin S."/>
            <person name="Spatafora J."/>
            <person name="Crous P."/>
            <person name="Grigoriev I."/>
        </authorList>
    </citation>
    <scope>NUCLEOTIDE SEQUENCE</scope>
    <source>
        <strain evidence="8">CBS 101060</strain>
    </source>
</reference>
<organism evidence="8 9">
    <name type="scientific">Patellaria atrata CBS 101060</name>
    <dbReference type="NCBI Taxonomy" id="1346257"/>
    <lineage>
        <taxon>Eukaryota</taxon>
        <taxon>Fungi</taxon>
        <taxon>Dikarya</taxon>
        <taxon>Ascomycota</taxon>
        <taxon>Pezizomycotina</taxon>
        <taxon>Dothideomycetes</taxon>
        <taxon>Dothideomycetes incertae sedis</taxon>
        <taxon>Patellariales</taxon>
        <taxon>Patellariaceae</taxon>
        <taxon>Patellaria</taxon>
    </lineage>
</organism>
<dbReference type="GO" id="GO:0005886">
    <property type="term" value="C:plasma membrane"/>
    <property type="evidence" value="ECO:0007669"/>
    <property type="project" value="InterPro"/>
</dbReference>
<dbReference type="Pfam" id="PF06687">
    <property type="entry name" value="SUR7"/>
    <property type="match status" value="1"/>
</dbReference>
<feature type="compositionally biased region" description="Polar residues" evidence="5">
    <location>
        <begin position="188"/>
        <end position="201"/>
    </location>
</feature>
<dbReference type="InterPro" id="IPR009571">
    <property type="entry name" value="SUR7/Rim9-like_fungi"/>
</dbReference>
<keyword evidence="9" id="KW-1185">Reference proteome</keyword>
<feature type="transmembrane region" description="Helical" evidence="6">
    <location>
        <begin position="148"/>
        <end position="170"/>
    </location>
</feature>
<evidence type="ECO:0000256" key="3">
    <source>
        <dbReference type="ARBA" id="ARBA00022989"/>
    </source>
</evidence>
<keyword evidence="7" id="KW-0732">Signal</keyword>
<dbReference type="AlphaFoldDB" id="A0A9P4SCM8"/>
<protein>
    <submittedName>
        <fullName evidence="8">Pali-domain-containing protein</fullName>
    </submittedName>
</protein>
<evidence type="ECO:0000313" key="8">
    <source>
        <dbReference type="EMBL" id="KAF2839178.1"/>
    </source>
</evidence>
<feature type="region of interest" description="Disordered" evidence="5">
    <location>
        <begin position="186"/>
        <end position="224"/>
    </location>
</feature>
<gene>
    <name evidence="8" type="ORF">M501DRAFT_765296</name>
</gene>
<feature type="chain" id="PRO_5040281022" evidence="7">
    <location>
        <begin position="26"/>
        <end position="435"/>
    </location>
</feature>
<proteinExistence type="predicted"/>
<dbReference type="PANTHER" id="PTHR28013">
    <property type="entry name" value="PROTEIN DCV1-RELATED"/>
    <property type="match status" value="1"/>
</dbReference>
<evidence type="ECO:0000256" key="4">
    <source>
        <dbReference type="ARBA" id="ARBA00023136"/>
    </source>
</evidence>
<dbReference type="OrthoDB" id="2354757at2759"/>
<comment type="subcellular location">
    <subcellularLocation>
        <location evidence="1">Membrane</location>
        <topology evidence="1">Multi-pass membrane protein</topology>
    </subcellularLocation>
</comment>
<evidence type="ECO:0000256" key="2">
    <source>
        <dbReference type="ARBA" id="ARBA00022692"/>
    </source>
</evidence>
<comment type="caution">
    <text evidence="8">The sequence shown here is derived from an EMBL/GenBank/DDBJ whole genome shotgun (WGS) entry which is preliminary data.</text>
</comment>
<sequence>MLRPATPLSILFFAAFVLLLLSTLSTPIIKAIPLATVEGVNFGVLGYCRGDDCSGISVGYSTDRLSQNGDFSLPSSTRNSLSSILIVHPVATLLTLICFGLAVAAHFHAPAHSPKYLLALLILTFPTLLVTLLAFLVDLLLFVPHVAWGGWVVLAATIIIVASGVVTCAMRRTLVSRKARKKRIAENNEMNGVNYQASRNHPTIPLPRAESPPPLNTNGHNGDKLPAFAAFELQNNKQLSEDRTPLNPRNPSIRSASTNGGHTLDMDGSPTGYEDRPPLPSVTMTPGRNRGPPPRDQYGNPIPPQAMQRRRSAEGSMRSNGMNGGPPGYGRGRGGYPPRGGPMPRGGYGPRGGPQNPDPSTPSMPKIPTSPPAQTGVLHLSTSNKITPPTHSTAPIPAACRPFKTLPDKPQSSLQPIPHQRSRTLAQTQNSTTKM</sequence>